<reference evidence="21" key="2">
    <citation type="submission" date="2025-08" db="UniProtKB">
        <authorList>
            <consortium name="Ensembl"/>
        </authorList>
    </citation>
    <scope>IDENTIFICATION</scope>
    <source>
        <strain evidence="21">Hereford</strain>
    </source>
</reference>
<evidence type="ECO:0000256" key="3">
    <source>
        <dbReference type="ARBA" id="ARBA00012832"/>
    </source>
</evidence>
<dbReference type="Pfam" id="PF01406">
    <property type="entry name" value="tRNA-synt_1e"/>
    <property type="match status" value="1"/>
</dbReference>
<evidence type="ECO:0000256" key="10">
    <source>
        <dbReference type="ARBA" id="ARBA00023146"/>
    </source>
</evidence>
<reference evidence="21" key="3">
    <citation type="submission" date="2025-09" db="UniProtKB">
        <authorList>
            <consortium name="Ensembl"/>
        </authorList>
    </citation>
    <scope>IDENTIFICATION</scope>
    <source>
        <strain evidence="21">Hereford</strain>
    </source>
</reference>
<dbReference type="InterPro" id="IPR024909">
    <property type="entry name" value="Cys-tRNA/MSH_ligase"/>
</dbReference>
<keyword evidence="7" id="KW-0862">Zinc</keyword>
<comment type="catalytic activity">
    <reaction evidence="14">
        <text>S-disulfanyl-L-cysteine + tRNA(Cys) + ATP = (S)-disulfanyl-L-cysteinyl-tRNA(Cys) + AMP + diphosphate</text>
        <dbReference type="Rhea" id="RHEA:78651"/>
        <dbReference type="Rhea" id="RHEA-COMP:9661"/>
        <dbReference type="Rhea" id="RHEA-COMP:19120"/>
        <dbReference type="ChEBI" id="CHEBI:30616"/>
        <dbReference type="ChEBI" id="CHEBI:33019"/>
        <dbReference type="ChEBI" id="CHEBI:78442"/>
        <dbReference type="ChEBI" id="CHEBI:229465"/>
        <dbReference type="ChEBI" id="CHEBI:229521"/>
        <dbReference type="ChEBI" id="CHEBI:456215"/>
    </reaction>
    <physiologicalReaction direction="left-to-right" evidence="14">
        <dbReference type="Rhea" id="RHEA:78652"/>
    </physiologicalReaction>
</comment>
<dbReference type="PRINTS" id="PR00983">
    <property type="entry name" value="TRNASYNTHCYS"/>
</dbReference>
<keyword evidence="5" id="KW-0479">Metal-binding</keyword>
<comment type="similarity">
    <text evidence="2">Belongs to the class-I aminoacyl-tRNA synthetase family.</text>
</comment>
<sequence>MLWTRRACGGAWLLRAARGPEPGRSASGARGQGWLQPTGYDTGVKVYNSLTRRKDPLIVSRADAASWYSCGPTVYDHAHLGHACSYVRFDIIRRILSRVFGCTVVMVMGITDVDDKIIRRANEMSVSPASLARLYEEDFKQDMAALKVLPPTAYLRVTEHVPQIVAFIERLIANGHAYCTAKGNVYFDLQSRGDRYGKLVGVAPGPVGEPVDSDKRHTSDFALWKAAKPQEPFWGSPWGDGRPGWHIECSTIASLVFGSQLDIHSGGVDLAFPHHENEIAQCEAFHQCPQWGNYFLHSAIGHGPPRWGCRWVASCSLAGGELLCLSAAGRLCCVTRLWVQGHAQQRSASPAGLLGLCQASPVPGKPGGPRARDGREEAAPQGAGDGRADLRDVPAAVQAALADDFDTVRAVDAVMDLVHHGNRQLKAASEEPRGPRSPAVLGAVVASVEHFFETVGVSLAERQCVPGAGSPAALHSLVEELVCFRLKVRQFALASGEAPGEARRQRLLERQPLLEACDALRRDLAVHGISIKDRSGSSTWELLDPRTEDPKPRS</sequence>
<evidence type="ECO:0000256" key="12">
    <source>
        <dbReference type="ARBA" id="ARBA00043868"/>
    </source>
</evidence>
<comment type="catalytic activity">
    <reaction evidence="16">
        <text>S-sulfanyl-L-cysteine + L-cysteine = S-disulfanyl-L-cysteine + L-alanine</text>
        <dbReference type="Rhea" id="RHEA:78627"/>
        <dbReference type="ChEBI" id="CHEBI:35235"/>
        <dbReference type="ChEBI" id="CHEBI:57972"/>
        <dbReference type="ChEBI" id="CHEBI:58591"/>
        <dbReference type="ChEBI" id="CHEBI:229465"/>
    </reaction>
    <physiologicalReaction direction="left-to-right" evidence="16">
        <dbReference type="Rhea" id="RHEA:78628"/>
    </physiologicalReaction>
</comment>
<dbReference type="InterPro" id="IPR032678">
    <property type="entry name" value="tRNA-synt_1_cat_dom"/>
</dbReference>
<comment type="catalytic activity">
    <reaction evidence="17">
        <text>S-sulfanyl-L-cysteine + tRNA(Cys) + ATP = (S)-sulfanyl-L-cysteinyl-tRNA(Cys) + AMP + diphosphate</text>
        <dbReference type="Rhea" id="RHEA:78647"/>
        <dbReference type="Rhea" id="RHEA-COMP:9661"/>
        <dbReference type="Rhea" id="RHEA-COMP:19119"/>
        <dbReference type="ChEBI" id="CHEBI:30616"/>
        <dbReference type="ChEBI" id="CHEBI:33019"/>
        <dbReference type="ChEBI" id="CHEBI:58591"/>
        <dbReference type="ChEBI" id="CHEBI:78442"/>
        <dbReference type="ChEBI" id="CHEBI:229520"/>
        <dbReference type="ChEBI" id="CHEBI:456215"/>
    </reaction>
    <physiologicalReaction direction="left-to-right" evidence="17">
        <dbReference type="Rhea" id="RHEA:78648"/>
    </physiologicalReaction>
</comment>
<dbReference type="VEuPathDB" id="HostDB:ENSBTAG00000011471"/>
<comment type="catalytic activity">
    <reaction evidence="18">
        <text>tRNA(Cys) + L-cysteine + ATP = L-cysteinyl-tRNA(Cys) + AMP + diphosphate</text>
        <dbReference type="Rhea" id="RHEA:17773"/>
        <dbReference type="Rhea" id="RHEA-COMP:9661"/>
        <dbReference type="Rhea" id="RHEA-COMP:9679"/>
        <dbReference type="ChEBI" id="CHEBI:30616"/>
        <dbReference type="ChEBI" id="CHEBI:33019"/>
        <dbReference type="ChEBI" id="CHEBI:35235"/>
        <dbReference type="ChEBI" id="CHEBI:78442"/>
        <dbReference type="ChEBI" id="CHEBI:78517"/>
        <dbReference type="ChEBI" id="CHEBI:456215"/>
        <dbReference type="EC" id="6.1.1.16"/>
    </reaction>
    <physiologicalReaction direction="right-to-left" evidence="18">
        <dbReference type="Rhea" id="RHEA:17775"/>
    </physiologicalReaction>
</comment>
<comment type="cofactor">
    <cofactor evidence="1">
        <name>Zn(2+)</name>
        <dbReference type="ChEBI" id="CHEBI:29105"/>
    </cofactor>
</comment>
<evidence type="ECO:0000256" key="4">
    <source>
        <dbReference type="ARBA" id="ARBA00022598"/>
    </source>
</evidence>
<dbReference type="SUPFAM" id="SSF47323">
    <property type="entry name" value="Anticodon-binding domain of a subclass of class I aminoacyl-tRNA synthetases"/>
    <property type="match status" value="1"/>
</dbReference>
<dbReference type="AlphaFoldDB" id="F1MLA9"/>
<evidence type="ECO:0000256" key="13">
    <source>
        <dbReference type="ARBA" id="ARBA00045476"/>
    </source>
</evidence>
<evidence type="ECO:0000259" key="20">
    <source>
        <dbReference type="Pfam" id="PF01406"/>
    </source>
</evidence>
<evidence type="ECO:0000256" key="16">
    <source>
        <dbReference type="ARBA" id="ARBA00047731"/>
    </source>
</evidence>
<evidence type="ECO:0000256" key="5">
    <source>
        <dbReference type="ARBA" id="ARBA00022723"/>
    </source>
</evidence>
<dbReference type="CDD" id="cd00672">
    <property type="entry name" value="CysRS_core"/>
    <property type="match status" value="1"/>
</dbReference>
<dbReference type="Proteomes" id="UP000009136">
    <property type="component" value="Chromosome 12"/>
</dbReference>
<evidence type="ECO:0000256" key="6">
    <source>
        <dbReference type="ARBA" id="ARBA00022741"/>
    </source>
</evidence>
<evidence type="ECO:0000256" key="9">
    <source>
        <dbReference type="ARBA" id="ARBA00022917"/>
    </source>
</evidence>
<evidence type="ECO:0000256" key="1">
    <source>
        <dbReference type="ARBA" id="ARBA00001947"/>
    </source>
</evidence>
<dbReference type="InterPro" id="IPR009080">
    <property type="entry name" value="tRNAsynth_Ia_anticodon-bd"/>
</dbReference>
<evidence type="ECO:0000313" key="22">
    <source>
        <dbReference type="Proteomes" id="UP000009136"/>
    </source>
</evidence>
<dbReference type="OrthoDB" id="438179at2759"/>
<feature type="region of interest" description="Disordered" evidence="19">
    <location>
        <begin position="364"/>
        <end position="389"/>
    </location>
</feature>
<dbReference type="VGNC" id="VGNC:49547">
    <property type="gene designation" value="CARS2"/>
</dbReference>
<dbReference type="GO" id="GO:0004817">
    <property type="term" value="F:cysteine-tRNA ligase activity"/>
    <property type="evidence" value="ECO:0007669"/>
    <property type="project" value="UniProtKB-EC"/>
</dbReference>
<dbReference type="Ensembl" id="ENSBTAT00000015242.5">
    <property type="protein sequence ID" value="ENSBTAP00000015242.4"/>
    <property type="gene ID" value="ENSBTAG00000011471.5"/>
</dbReference>
<comment type="catalytic activity">
    <reaction evidence="15">
        <text>2 L-cysteine = S-sulfanyl-L-cysteine + L-alanine</text>
        <dbReference type="Rhea" id="RHEA:78543"/>
        <dbReference type="ChEBI" id="CHEBI:35235"/>
        <dbReference type="ChEBI" id="CHEBI:57972"/>
        <dbReference type="ChEBI" id="CHEBI:58591"/>
    </reaction>
    <physiologicalReaction direction="left-to-right" evidence="15">
        <dbReference type="Rhea" id="RHEA:78544"/>
    </physiologicalReaction>
</comment>
<evidence type="ECO:0000313" key="23">
    <source>
        <dbReference type="VGNC" id="VGNC:49547"/>
    </source>
</evidence>
<keyword evidence="22" id="KW-1185">Reference proteome</keyword>
<comment type="function">
    <text evidence="12">Mitochondrial cysteine-specific aminoacyl-tRNA synthetase that catalyzes the ATP-dependent ligation of cysteine to tRNA(Cys).</text>
</comment>
<dbReference type="GeneTree" id="ENSGT00390000006347"/>
<dbReference type="Gene3D" id="1.20.120.1910">
    <property type="entry name" value="Cysteine-tRNA ligase, C-terminal anti-codon recognition domain"/>
    <property type="match status" value="1"/>
</dbReference>
<keyword evidence="6" id="KW-0547">Nucleotide-binding</keyword>
<evidence type="ECO:0000256" key="17">
    <source>
        <dbReference type="ARBA" id="ARBA00048609"/>
    </source>
</evidence>
<evidence type="ECO:0000256" key="2">
    <source>
        <dbReference type="ARBA" id="ARBA00005594"/>
    </source>
</evidence>
<protein>
    <recommendedName>
        <fullName evidence="3">cysteine--tRNA ligase</fullName>
        <ecNumber evidence="3">6.1.1.16</ecNumber>
    </recommendedName>
    <alternativeName>
        <fullName evidence="11">Cysteinyl-tRNA synthetase</fullName>
    </alternativeName>
</protein>
<evidence type="ECO:0000256" key="7">
    <source>
        <dbReference type="ARBA" id="ARBA00022833"/>
    </source>
</evidence>
<accession>F1MLA9</accession>
<dbReference type="GO" id="GO:0046872">
    <property type="term" value="F:metal ion binding"/>
    <property type="evidence" value="ECO:0007669"/>
    <property type="project" value="UniProtKB-KW"/>
</dbReference>
<dbReference type="InterPro" id="IPR014729">
    <property type="entry name" value="Rossmann-like_a/b/a_fold"/>
</dbReference>
<dbReference type="GO" id="GO:0005737">
    <property type="term" value="C:cytoplasm"/>
    <property type="evidence" value="ECO:0007669"/>
    <property type="project" value="UniProtKB-ARBA"/>
</dbReference>
<dbReference type="Gene3D" id="3.40.50.620">
    <property type="entry name" value="HUPs"/>
    <property type="match status" value="1"/>
</dbReference>
<dbReference type="SUPFAM" id="SSF52374">
    <property type="entry name" value="Nucleotidylyl transferase"/>
    <property type="match status" value="1"/>
</dbReference>
<comment type="function">
    <text evidence="13">In addition to its role as an aminoacyl-tRNA synthetase, has also cysteine persulfide synthase activity. Produces reactive persulfide species such as cysteine persulfide (CysSSH) from substrate cysteine and mediate direct incorporation of CysSSH into proteins during translations, resulting in protein persulfides and polysulfides. CysSSHs behave as potent antioxidants and cellular protectants.</text>
</comment>
<evidence type="ECO:0000256" key="19">
    <source>
        <dbReference type="SAM" id="MobiDB-lite"/>
    </source>
</evidence>
<dbReference type="EC" id="6.1.1.16" evidence="3"/>
<evidence type="ECO:0000256" key="15">
    <source>
        <dbReference type="ARBA" id="ARBA00047548"/>
    </source>
</evidence>
<dbReference type="PANTHER" id="PTHR10890">
    <property type="entry name" value="CYSTEINYL-TRNA SYNTHETASE"/>
    <property type="match status" value="1"/>
</dbReference>
<evidence type="ECO:0000256" key="11">
    <source>
        <dbReference type="ARBA" id="ARBA00031499"/>
    </source>
</evidence>
<dbReference type="GO" id="GO:0006418">
    <property type="term" value="P:tRNA aminoacylation for protein translation"/>
    <property type="evidence" value="ECO:0007669"/>
    <property type="project" value="InterPro"/>
</dbReference>
<name>F1MLA9_BOVIN</name>
<keyword evidence="10" id="KW-0030">Aminoacyl-tRNA synthetase</keyword>
<evidence type="ECO:0000256" key="18">
    <source>
        <dbReference type="ARBA" id="ARBA00049046"/>
    </source>
</evidence>
<keyword evidence="4" id="KW-0436">Ligase</keyword>
<gene>
    <name evidence="21 23" type="primary">CARS2</name>
</gene>
<evidence type="ECO:0000256" key="8">
    <source>
        <dbReference type="ARBA" id="ARBA00022840"/>
    </source>
</evidence>
<reference evidence="21" key="1">
    <citation type="submission" date="2018-03" db="EMBL/GenBank/DDBJ databases">
        <title>ARS-UCD1.2.</title>
        <authorList>
            <person name="Rosen B.D."/>
            <person name="Bickhart D.M."/>
            <person name="Koren S."/>
            <person name="Schnabel R.D."/>
            <person name="Hall R."/>
            <person name="Zimin A."/>
            <person name="Dreischer C."/>
            <person name="Schultheiss S."/>
            <person name="Schroeder S.G."/>
            <person name="Elsik C.G."/>
            <person name="Couldrey C."/>
            <person name="Liu G.E."/>
            <person name="Van Tassell C.P."/>
            <person name="Phillippy A.M."/>
            <person name="Smith T.P.L."/>
            <person name="Medrano J.F."/>
        </authorList>
    </citation>
    <scope>NUCLEOTIDE SEQUENCE [LARGE SCALE GENOMIC DNA]</scope>
    <source>
        <strain evidence="21">Hereford</strain>
    </source>
</reference>
<dbReference type="Bgee" id="ENSBTAG00000011471">
    <property type="expression patterns" value="Expressed in adenohypophysis and 109 other cell types or tissues"/>
</dbReference>
<keyword evidence="8" id="KW-0067">ATP-binding</keyword>
<dbReference type="GO" id="GO:0005524">
    <property type="term" value="F:ATP binding"/>
    <property type="evidence" value="ECO:0007669"/>
    <property type="project" value="UniProtKB-KW"/>
</dbReference>
<dbReference type="HOGENOM" id="CLU_013528_0_3_1"/>
<dbReference type="FunFam" id="3.40.50.620:FF:000027">
    <property type="entry name" value="Cysteine--tRNA ligase, cytoplasmic"/>
    <property type="match status" value="1"/>
</dbReference>
<feature type="domain" description="tRNA synthetases class I catalytic" evidence="20">
    <location>
        <begin position="62"/>
        <end position="299"/>
    </location>
</feature>
<evidence type="ECO:0000256" key="14">
    <source>
        <dbReference type="ARBA" id="ARBA00047499"/>
    </source>
</evidence>
<dbReference type="PANTHER" id="PTHR10890:SF27">
    <property type="entry name" value="CYSTEINE--TRNA LIGASE, MITOCHONDRIAL-RELATED"/>
    <property type="match status" value="1"/>
</dbReference>
<evidence type="ECO:0000313" key="21">
    <source>
        <dbReference type="Ensembl" id="ENSBTAP00000015242.4"/>
    </source>
</evidence>
<proteinExistence type="inferred from homology"/>
<keyword evidence="9" id="KW-0648">Protein biosynthesis</keyword>
<organism evidence="21 22">
    <name type="scientific">Bos taurus</name>
    <name type="common">Bovine</name>
    <dbReference type="NCBI Taxonomy" id="9913"/>
    <lineage>
        <taxon>Eukaryota</taxon>
        <taxon>Metazoa</taxon>
        <taxon>Chordata</taxon>
        <taxon>Craniata</taxon>
        <taxon>Vertebrata</taxon>
        <taxon>Euteleostomi</taxon>
        <taxon>Mammalia</taxon>
        <taxon>Eutheria</taxon>
        <taxon>Laurasiatheria</taxon>
        <taxon>Artiodactyla</taxon>
        <taxon>Ruminantia</taxon>
        <taxon>Pecora</taxon>
        <taxon>Bovidae</taxon>
        <taxon>Bovinae</taxon>
        <taxon>Bos</taxon>
    </lineage>
</organism>